<feature type="compositionally biased region" description="Polar residues" evidence="1">
    <location>
        <begin position="35"/>
        <end position="50"/>
    </location>
</feature>
<name>A0A7X6H9Y0_9MICC</name>
<dbReference type="InterPro" id="IPR046281">
    <property type="entry name" value="DUF6318"/>
</dbReference>
<comment type="caution">
    <text evidence="4">The sequence shown here is derived from an EMBL/GenBank/DDBJ whole genome shotgun (WGS) entry which is preliminary data.</text>
</comment>
<feature type="region of interest" description="Disordered" evidence="1">
    <location>
        <begin position="24"/>
        <end position="56"/>
    </location>
</feature>
<feature type="chain" id="PRO_5038491341" description="DUF6318 domain-containing protein" evidence="2">
    <location>
        <begin position="25"/>
        <end position="193"/>
    </location>
</feature>
<reference evidence="4 5" key="1">
    <citation type="submission" date="2020-04" db="EMBL/GenBank/DDBJ databases">
        <title>Arthrobacter sp. nov.</title>
        <authorList>
            <person name="Liu S."/>
        </authorList>
    </citation>
    <scope>NUCLEOTIDE SEQUENCE [LARGE SCALE GENOMIC DNA]</scope>
    <source>
        <strain evidence="4 5">E918</strain>
    </source>
</reference>
<proteinExistence type="predicted"/>
<evidence type="ECO:0000313" key="4">
    <source>
        <dbReference type="EMBL" id="NKX53187.1"/>
    </source>
</evidence>
<gene>
    <name evidence="4" type="ORF">HGG74_01280</name>
</gene>
<dbReference type="EMBL" id="JAAZSQ010000001">
    <property type="protein sequence ID" value="NKX53187.1"/>
    <property type="molecule type" value="Genomic_DNA"/>
</dbReference>
<dbReference type="Pfam" id="PF19843">
    <property type="entry name" value="DUF6318"/>
    <property type="match status" value="1"/>
</dbReference>
<sequence length="193" mass="19991">MKKTMLFAASAAVLALTACGAGTASDQPSEAKPVSATTEAPAQNVRTPETNARMAQDSSEGLAAFTYYYFDAKNYALQTGDASLMRGAAADCSACLADADAIEAVYEAGGWIVGGQPKPLNVIAAGKPDKQGRLSAVVPFMQDASTTVGQDGKIIDSKDWDPDGTTLTVTANYTDGAWQMLSVKETPDAQLPG</sequence>
<evidence type="ECO:0000313" key="5">
    <source>
        <dbReference type="Proteomes" id="UP000544090"/>
    </source>
</evidence>
<feature type="signal peptide" evidence="2">
    <location>
        <begin position="1"/>
        <end position="24"/>
    </location>
</feature>
<keyword evidence="5" id="KW-1185">Reference proteome</keyword>
<dbReference type="PROSITE" id="PS51257">
    <property type="entry name" value="PROKAR_LIPOPROTEIN"/>
    <property type="match status" value="1"/>
</dbReference>
<organism evidence="4 5">
    <name type="scientific">Arthrobacter mobilis</name>
    <dbReference type="NCBI Taxonomy" id="2724944"/>
    <lineage>
        <taxon>Bacteria</taxon>
        <taxon>Bacillati</taxon>
        <taxon>Actinomycetota</taxon>
        <taxon>Actinomycetes</taxon>
        <taxon>Micrococcales</taxon>
        <taxon>Micrococcaceae</taxon>
        <taxon>Arthrobacter</taxon>
    </lineage>
</organism>
<protein>
    <recommendedName>
        <fullName evidence="3">DUF6318 domain-containing protein</fullName>
    </recommendedName>
</protein>
<keyword evidence="2" id="KW-0732">Signal</keyword>
<accession>A0A7X6H9Y0</accession>
<evidence type="ECO:0000256" key="1">
    <source>
        <dbReference type="SAM" id="MobiDB-lite"/>
    </source>
</evidence>
<evidence type="ECO:0000256" key="2">
    <source>
        <dbReference type="SAM" id="SignalP"/>
    </source>
</evidence>
<feature type="domain" description="DUF6318" evidence="3">
    <location>
        <begin position="35"/>
        <end position="183"/>
    </location>
</feature>
<dbReference type="AlphaFoldDB" id="A0A7X6H9Y0"/>
<evidence type="ECO:0000259" key="3">
    <source>
        <dbReference type="Pfam" id="PF19843"/>
    </source>
</evidence>
<dbReference type="Proteomes" id="UP000544090">
    <property type="component" value="Unassembled WGS sequence"/>
</dbReference>